<reference evidence="2 3" key="1">
    <citation type="submission" date="2020-11" db="EMBL/GenBank/DDBJ databases">
        <title>The genome sequence of Novosphingobium sp. 1Y9A.</title>
        <authorList>
            <person name="Liu Y."/>
        </authorList>
    </citation>
    <scope>NUCLEOTIDE SEQUENCE [LARGE SCALE GENOMIC DNA]</scope>
    <source>
        <strain evidence="2 3">1Y9A</strain>
    </source>
</reference>
<evidence type="ECO:0000256" key="1">
    <source>
        <dbReference type="SAM" id="Phobius"/>
    </source>
</evidence>
<feature type="transmembrane region" description="Helical" evidence="1">
    <location>
        <begin position="62"/>
        <end position="81"/>
    </location>
</feature>
<gene>
    <name evidence="2" type="ORF">I2488_08495</name>
</gene>
<evidence type="ECO:0008006" key="4">
    <source>
        <dbReference type="Google" id="ProtNLM"/>
    </source>
</evidence>
<evidence type="ECO:0000313" key="2">
    <source>
        <dbReference type="EMBL" id="MBF9151042.1"/>
    </source>
</evidence>
<organism evidence="2 3">
    <name type="scientific">Novosphingobium jiangmenense</name>
    <dbReference type="NCBI Taxonomy" id="2791981"/>
    <lineage>
        <taxon>Bacteria</taxon>
        <taxon>Pseudomonadati</taxon>
        <taxon>Pseudomonadota</taxon>
        <taxon>Alphaproteobacteria</taxon>
        <taxon>Sphingomonadales</taxon>
        <taxon>Sphingomonadaceae</taxon>
        <taxon>Novosphingobium</taxon>
    </lineage>
</organism>
<dbReference type="Proteomes" id="UP000600799">
    <property type="component" value="Unassembled WGS sequence"/>
</dbReference>
<feature type="transmembrane region" description="Helical" evidence="1">
    <location>
        <begin position="35"/>
        <end position="56"/>
    </location>
</feature>
<accession>A0ABS0HFK0</accession>
<dbReference type="RefSeq" id="WP_196275356.1">
    <property type="nucleotide sequence ID" value="NZ_JADQDC010000004.1"/>
</dbReference>
<keyword evidence="1" id="KW-0472">Membrane</keyword>
<comment type="caution">
    <text evidence="2">The sequence shown here is derived from an EMBL/GenBank/DDBJ whole genome shotgun (WGS) entry which is preliminary data.</text>
</comment>
<dbReference type="EMBL" id="JADQDC010000004">
    <property type="protein sequence ID" value="MBF9151042.1"/>
    <property type="molecule type" value="Genomic_DNA"/>
</dbReference>
<evidence type="ECO:0000313" key="3">
    <source>
        <dbReference type="Proteomes" id="UP000600799"/>
    </source>
</evidence>
<keyword evidence="1" id="KW-0812">Transmembrane</keyword>
<name>A0ABS0HFK0_9SPHN</name>
<sequence>MSEEVTRYRHFAAIRVEQLGYEDESLRRQLFWVRVGSWPLQLISIVLPVAAGSVALSTTDDSYVAALSFVGAAAVALHRGLNCEAYQSALKRTTQAVRSIIEDYECIAALADEKVADALRKAEARLHELRATSNDVPPKRRQRILQIPEMNPATGA</sequence>
<protein>
    <recommendedName>
        <fullName evidence="4">SMODS and SLOG-associating 2TM effector domain-containing protein</fullName>
    </recommendedName>
</protein>
<keyword evidence="3" id="KW-1185">Reference proteome</keyword>
<proteinExistence type="predicted"/>
<keyword evidence="1" id="KW-1133">Transmembrane helix</keyword>